<dbReference type="KEGG" id="ath:AT3G24929"/>
<dbReference type="FunCoup" id="F4J7T7">
    <property type="interactions" value="21"/>
</dbReference>
<evidence type="ECO:0000313" key="2">
    <source>
        <dbReference type="EMBL" id="AEE76961.2"/>
    </source>
</evidence>
<dbReference type="TAIR" id="AT3G24929"/>
<dbReference type="InParanoid" id="F4J7T7"/>
<sequence>MASPIALLQQIPMAFNKRYGGGKEWLQLTKRPKSKVFLWRTLRRVFGTKIVVIIHSGESYEIIEIVQLKDMELDEGYILSSHSSLFRRPKGIVEICPRDAYQLTKKQEGIIKSIHMIVRDRGKFIMELYLKKSGKVEKGIKID</sequence>
<gene>
    <name evidence="1 2" type="ordered locus">At3g24929</name>
</gene>
<evidence type="ECO:0000313" key="3">
    <source>
        <dbReference type="Proteomes" id="UP000006548"/>
    </source>
</evidence>
<dbReference type="AlphaFoldDB" id="F4J7T7"/>
<keyword evidence="3" id="KW-1185">Reference proteome</keyword>
<reference evidence="3" key="2">
    <citation type="journal article" date="2017" name="Plant J.">
        <title>Araport11: a complete reannotation of the Arabidopsis thaliana reference genome.</title>
        <authorList>
            <person name="Cheng C.Y."/>
            <person name="Krishnakumar V."/>
            <person name="Chan A.P."/>
            <person name="Thibaud-Nissen F."/>
            <person name="Schobel S."/>
            <person name="Town C.D."/>
        </authorList>
    </citation>
    <scope>GENOME REANNOTATION</scope>
    <source>
        <strain evidence="3">cv. Columbia</strain>
    </source>
</reference>
<evidence type="ECO:0000313" key="1">
    <source>
        <dbReference type="Araport" id="AT3G24929"/>
    </source>
</evidence>
<dbReference type="EMBL" id="CP002686">
    <property type="protein sequence ID" value="AEE76961.2"/>
    <property type="molecule type" value="Genomic_DNA"/>
</dbReference>
<dbReference type="GeneID" id="7922474"/>
<dbReference type="PaxDb" id="3702-AT3G24929.1"/>
<reference evidence="2 3" key="1">
    <citation type="journal article" date="2000" name="Nature">
        <title>Sequence and analysis of chromosome 3 of the plant Arabidopsis thaliana.</title>
        <authorList>
            <consortium name="European Union Chromosome 3 Arabidopsis Sequencing Consortium"/>
            <consortium name="Institute for Genomic Research"/>
            <consortium name="Kazusa DNA Research Institute"/>
            <person name="Salanoubat M."/>
            <person name="Lemcke K."/>
            <person name="Rieger M."/>
            <person name="Ansorge W."/>
            <person name="Unseld M."/>
            <person name="Fartmann B."/>
            <person name="Valle G."/>
            <person name="Blocker H."/>
            <person name="Perez-Alonso M."/>
            <person name="Obermaier B."/>
            <person name="Delseny M."/>
            <person name="Boutry M."/>
            <person name="Grivell L.A."/>
            <person name="Mache R."/>
            <person name="Puigdomenech P."/>
            <person name="De Simone V."/>
            <person name="Choisne N."/>
            <person name="Artiguenave F."/>
            <person name="Robert C."/>
            <person name="Brottier P."/>
            <person name="Wincker P."/>
            <person name="Cattolico L."/>
            <person name="Weissenbach J."/>
            <person name="Saurin W."/>
            <person name="Quetier F."/>
            <person name="Schafer M."/>
            <person name="Muller-Auer S."/>
            <person name="Gabel C."/>
            <person name="Fuchs M."/>
            <person name="Benes V."/>
            <person name="Wurmbach E."/>
            <person name="Drzonek H."/>
            <person name="Erfle H."/>
            <person name="Jordan N."/>
            <person name="Bangert S."/>
            <person name="Wiedelmann R."/>
            <person name="Kranz H."/>
            <person name="Voss H."/>
            <person name="Holland R."/>
            <person name="Brandt P."/>
            <person name="Nyakatura G."/>
            <person name="Vezzi A."/>
            <person name="D'Angelo M."/>
            <person name="Pallavicini A."/>
            <person name="Toppo S."/>
            <person name="Simionati B."/>
            <person name="Conrad A."/>
            <person name="Hornischer K."/>
            <person name="Kauer G."/>
            <person name="Lohnert T.H."/>
            <person name="Nordsiek G."/>
            <person name="Reichelt J."/>
            <person name="Scharfe M."/>
            <person name="Schon O."/>
            <person name="Bargues M."/>
            <person name="Terol J."/>
            <person name="Climent J."/>
            <person name="Navarro P."/>
            <person name="Collado C."/>
            <person name="Perez-Perez A."/>
            <person name="Ottenwalder B."/>
            <person name="Duchemin D."/>
            <person name="Cooke R."/>
            <person name="Laudie M."/>
            <person name="Berger-Llauro C."/>
            <person name="Purnelle B."/>
            <person name="Masuy D."/>
            <person name="de Haan M."/>
            <person name="Maarse A.C."/>
            <person name="Alcaraz J.P."/>
            <person name="Cottet A."/>
            <person name="Casacuberta E."/>
            <person name="Monfort A."/>
            <person name="Argiriou A."/>
            <person name="flores M."/>
            <person name="Liguori R."/>
            <person name="Vitale D."/>
            <person name="Mannhaupt G."/>
            <person name="Haase D."/>
            <person name="Schoof H."/>
            <person name="Rudd S."/>
            <person name="Zaccaria P."/>
            <person name="Mewes H.W."/>
            <person name="Mayer K.F."/>
            <person name="Kaul S."/>
            <person name="Town C.D."/>
            <person name="Koo H.L."/>
            <person name="Tallon L.J."/>
            <person name="Jenkins J."/>
            <person name="Rooney T."/>
            <person name="Rizzo M."/>
            <person name="Walts A."/>
            <person name="Utterback T."/>
            <person name="Fujii C.Y."/>
            <person name="Shea T.P."/>
            <person name="Creasy T.H."/>
            <person name="Haas B."/>
            <person name="Maiti R."/>
            <person name="Wu D."/>
            <person name="Peterson J."/>
            <person name="Van Aken S."/>
            <person name="Pai G."/>
            <person name="Militscher J."/>
            <person name="Sellers P."/>
            <person name="Gill J.E."/>
            <person name="Feldblyum T.V."/>
            <person name="Preuss D."/>
            <person name="Lin X."/>
            <person name="Nierman W.C."/>
            <person name="Salzberg S.L."/>
            <person name="White O."/>
            <person name="Venter J.C."/>
            <person name="Fraser C.M."/>
            <person name="Kaneko T."/>
            <person name="Nakamura Y."/>
            <person name="Sato S."/>
            <person name="Kato T."/>
            <person name="Asamizu E."/>
            <person name="Sasamoto S."/>
            <person name="Kimura T."/>
            <person name="Idesawa K."/>
            <person name="Kawashima K."/>
            <person name="Kishida Y."/>
            <person name="Kiyokawa C."/>
            <person name="Kohara M."/>
            <person name="Matsumoto M."/>
            <person name="Matsuno A."/>
            <person name="Muraki A."/>
            <person name="Nakayama S."/>
            <person name="Nakazaki N."/>
            <person name="Shinpo S."/>
            <person name="Takeuchi C."/>
            <person name="Wada T."/>
            <person name="Watanabe A."/>
            <person name="Yamada M."/>
            <person name="Yasuda M."/>
            <person name="Tabata S."/>
        </authorList>
    </citation>
    <scope>NUCLEOTIDE SEQUENCE [LARGE SCALE GENOMIC DNA]</scope>
    <source>
        <strain evidence="3">cv. Columbia</strain>
    </source>
</reference>
<dbReference type="HOGENOM" id="CLU_1519905_0_0_1"/>
<dbReference type="RefSeq" id="NP_001319637.1">
    <property type="nucleotide sequence ID" value="NM_001338724.1"/>
</dbReference>
<name>F4J7T7_ARATH</name>
<protein>
    <submittedName>
        <fullName evidence="2">Uncharacterized protein</fullName>
    </submittedName>
</protein>
<proteinExistence type="predicted"/>
<dbReference type="Proteomes" id="UP000006548">
    <property type="component" value="Chromosome 3"/>
</dbReference>
<accession>F4J7T7</accession>
<dbReference type="ExpressionAtlas" id="F4J7T7">
    <property type="expression patterns" value="baseline and differential"/>
</dbReference>
<organism evidence="2 3">
    <name type="scientific">Arabidopsis thaliana</name>
    <name type="common">Mouse-ear cress</name>
    <dbReference type="NCBI Taxonomy" id="3702"/>
    <lineage>
        <taxon>Eukaryota</taxon>
        <taxon>Viridiplantae</taxon>
        <taxon>Streptophyta</taxon>
        <taxon>Embryophyta</taxon>
        <taxon>Tracheophyta</taxon>
        <taxon>Spermatophyta</taxon>
        <taxon>Magnoliopsida</taxon>
        <taxon>eudicotyledons</taxon>
        <taxon>Gunneridae</taxon>
        <taxon>Pentapetalae</taxon>
        <taxon>rosids</taxon>
        <taxon>malvids</taxon>
        <taxon>Brassicales</taxon>
        <taxon>Brassicaceae</taxon>
        <taxon>Camelineae</taxon>
        <taxon>Arabidopsis</taxon>
    </lineage>
</organism>
<dbReference type="Araport" id="AT3G24929"/>